<dbReference type="PANTHER" id="PTHR45528:SF1">
    <property type="entry name" value="SENSOR HISTIDINE KINASE CPXA"/>
    <property type="match status" value="1"/>
</dbReference>
<evidence type="ECO:0000256" key="4">
    <source>
        <dbReference type="ARBA" id="ARBA00022475"/>
    </source>
</evidence>
<accession>A0A9D1CVQ4</accession>
<dbReference type="EC" id="2.7.13.3" evidence="3"/>
<reference evidence="16" key="1">
    <citation type="submission" date="2020-10" db="EMBL/GenBank/DDBJ databases">
        <authorList>
            <person name="Gilroy R."/>
        </authorList>
    </citation>
    <scope>NUCLEOTIDE SEQUENCE</scope>
    <source>
        <strain evidence="16">ChiSjej6B24-2974</strain>
    </source>
</reference>
<keyword evidence="13 14" id="KW-0472">Membrane</keyword>
<evidence type="ECO:0000256" key="5">
    <source>
        <dbReference type="ARBA" id="ARBA00022553"/>
    </source>
</evidence>
<keyword evidence="11 14" id="KW-1133">Transmembrane helix</keyword>
<dbReference type="SMART" id="SM00304">
    <property type="entry name" value="HAMP"/>
    <property type="match status" value="1"/>
</dbReference>
<evidence type="ECO:0000256" key="3">
    <source>
        <dbReference type="ARBA" id="ARBA00012438"/>
    </source>
</evidence>
<feature type="transmembrane region" description="Helical" evidence="14">
    <location>
        <begin position="21"/>
        <end position="41"/>
    </location>
</feature>
<evidence type="ECO:0000256" key="8">
    <source>
        <dbReference type="ARBA" id="ARBA00022741"/>
    </source>
</evidence>
<keyword evidence="6" id="KW-0808">Transferase</keyword>
<dbReference type="InterPro" id="IPR036890">
    <property type="entry name" value="HATPase_C_sf"/>
</dbReference>
<sequence length="430" mass="48052">MNNARSEKQPKIALRHSRIGLRVLLVMLVAMVLGVLVYVGVTRLGAWAQNSIVYERLFSEDYKQRMLHDLQNYVSDNDISSSDYMQISVWLTNNVGIGFFYNEDAPEEGDYTITFSDRTVSVVPYVTSNAYDQEIALAAAVLALAAVLLIIAPYARRISSDITHLSEDMAVIAGGDLSHEIKLKGKTELAELAQSFDQMRQAIAARMERESDAVRANQELIAALSHDLRTPLTKQSSYLELALSDRFRGDEAGMRACVEKANKATRELRERIEELFSYFLVFSGETAEAPVLEDMDGTQVLTHLLGEQAEFLRLRGFKAETQSVPEGLRLRAYLPALSRIFDNMTSNILRYADPERSVRTYVVVNGSRAFVHFDNSIRADADKREGTNIGCRSAARQAELMGGSLRTERTGNHYYAILELPFPDEAGANS</sequence>
<dbReference type="SUPFAM" id="SSF158472">
    <property type="entry name" value="HAMP domain-like"/>
    <property type="match status" value="1"/>
</dbReference>
<organism evidence="16 17">
    <name type="scientific">Candidatus Pullichristensenella stercorigallinarum</name>
    <dbReference type="NCBI Taxonomy" id="2840909"/>
    <lineage>
        <taxon>Bacteria</taxon>
        <taxon>Bacillati</taxon>
        <taxon>Bacillota</taxon>
        <taxon>Clostridia</taxon>
        <taxon>Candidatus Pullichristensenella</taxon>
    </lineage>
</organism>
<keyword evidence="4" id="KW-1003">Cell membrane</keyword>
<proteinExistence type="predicted"/>
<evidence type="ECO:0000256" key="10">
    <source>
        <dbReference type="ARBA" id="ARBA00022840"/>
    </source>
</evidence>
<name>A0A9D1CVQ4_9FIRM</name>
<dbReference type="Gene3D" id="3.30.565.10">
    <property type="entry name" value="Histidine kinase-like ATPase, C-terminal domain"/>
    <property type="match status" value="1"/>
</dbReference>
<keyword evidence="12" id="KW-0902">Two-component regulatory system</keyword>
<evidence type="ECO:0000256" key="7">
    <source>
        <dbReference type="ARBA" id="ARBA00022692"/>
    </source>
</evidence>
<evidence type="ECO:0000256" key="11">
    <source>
        <dbReference type="ARBA" id="ARBA00022989"/>
    </source>
</evidence>
<keyword evidence="8" id="KW-0547">Nucleotide-binding</keyword>
<evidence type="ECO:0000256" key="6">
    <source>
        <dbReference type="ARBA" id="ARBA00022679"/>
    </source>
</evidence>
<comment type="caution">
    <text evidence="16">The sequence shown here is derived from an EMBL/GenBank/DDBJ whole genome shotgun (WGS) entry which is preliminary data.</text>
</comment>
<evidence type="ECO:0000256" key="1">
    <source>
        <dbReference type="ARBA" id="ARBA00000085"/>
    </source>
</evidence>
<dbReference type="SMART" id="SM00388">
    <property type="entry name" value="HisKA"/>
    <property type="match status" value="1"/>
</dbReference>
<comment type="catalytic activity">
    <reaction evidence="1">
        <text>ATP + protein L-histidine = ADP + protein N-phospho-L-histidine.</text>
        <dbReference type="EC" id="2.7.13.3"/>
    </reaction>
</comment>
<dbReference type="Gene3D" id="6.10.340.10">
    <property type="match status" value="1"/>
</dbReference>
<dbReference type="InterPro" id="IPR036097">
    <property type="entry name" value="HisK_dim/P_sf"/>
</dbReference>
<dbReference type="PROSITE" id="PS50885">
    <property type="entry name" value="HAMP"/>
    <property type="match status" value="1"/>
</dbReference>
<evidence type="ECO:0000313" key="16">
    <source>
        <dbReference type="EMBL" id="HIQ81981.1"/>
    </source>
</evidence>
<evidence type="ECO:0000256" key="2">
    <source>
        <dbReference type="ARBA" id="ARBA00004651"/>
    </source>
</evidence>
<dbReference type="InterPro" id="IPR003660">
    <property type="entry name" value="HAMP_dom"/>
</dbReference>
<comment type="subcellular location">
    <subcellularLocation>
        <location evidence="2">Cell membrane</location>
        <topology evidence="2">Multi-pass membrane protein</topology>
    </subcellularLocation>
</comment>
<evidence type="ECO:0000256" key="13">
    <source>
        <dbReference type="ARBA" id="ARBA00023136"/>
    </source>
</evidence>
<keyword evidence="9 16" id="KW-0418">Kinase</keyword>
<keyword evidence="10" id="KW-0067">ATP-binding</keyword>
<dbReference type="SUPFAM" id="SSF55874">
    <property type="entry name" value="ATPase domain of HSP90 chaperone/DNA topoisomerase II/histidine kinase"/>
    <property type="match status" value="1"/>
</dbReference>
<keyword evidence="7 14" id="KW-0812">Transmembrane</keyword>
<dbReference type="GO" id="GO:0000155">
    <property type="term" value="F:phosphorelay sensor kinase activity"/>
    <property type="evidence" value="ECO:0007669"/>
    <property type="project" value="InterPro"/>
</dbReference>
<reference evidence="16" key="2">
    <citation type="journal article" date="2021" name="PeerJ">
        <title>Extensive microbial diversity within the chicken gut microbiome revealed by metagenomics and culture.</title>
        <authorList>
            <person name="Gilroy R."/>
            <person name="Ravi A."/>
            <person name="Getino M."/>
            <person name="Pursley I."/>
            <person name="Horton D.L."/>
            <person name="Alikhan N.F."/>
            <person name="Baker D."/>
            <person name="Gharbi K."/>
            <person name="Hall N."/>
            <person name="Watson M."/>
            <person name="Adriaenssens E.M."/>
            <person name="Foster-Nyarko E."/>
            <person name="Jarju S."/>
            <person name="Secka A."/>
            <person name="Antonio M."/>
            <person name="Oren A."/>
            <person name="Chaudhuri R.R."/>
            <person name="La Ragione R."/>
            <person name="Hildebrand F."/>
            <person name="Pallen M.J."/>
        </authorList>
    </citation>
    <scope>NUCLEOTIDE SEQUENCE</scope>
    <source>
        <strain evidence="16">ChiSjej6B24-2974</strain>
    </source>
</reference>
<evidence type="ECO:0000256" key="14">
    <source>
        <dbReference type="SAM" id="Phobius"/>
    </source>
</evidence>
<dbReference type="CDD" id="cd00082">
    <property type="entry name" value="HisKA"/>
    <property type="match status" value="1"/>
</dbReference>
<dbReference type="PANTHER" id="PTHR45528">
    <property type="entry name" value="SENSOR HISTIDINE KINASE CPXA"/>
    <property type="match status" value="1"/>
</dbReference>
<feature type="domain" description="HAMP" evidence="15">
    <location>
        <begin position="156"/>
        <end position="208"/>
    </location>
</feature>
<feature type="transmembrane region" description="Helical" evidence="14">
    <location>
        <begin position="135"/>
        <end position="155"/>
    </location>
</feature>
<dbReference type="GO" id="GO:0005524">
    <property type="term" value="F:ATP binding"/>
    <property type="evidence" value="ECO:0007669"/>
    <property type="project" value="UniProtKB-KW"/>
</dbReference>
<evidence type="ECO:0000256" key="12">
    <source>
        <dbReference type="ARBA" id="ARBA00023012"/>
    </source>
</evidence>
<dbReference type="AlphaFoldDB" id="A0A9D1CVQ4"/>
<evidence type="ECO:0000313" key="17">
    <source>
        <dbReference type="Proteomes" id="UP000824260"/>
    </source>
</evidence>
<dbReference type="GO" id="GO:0005886">
    <property type="term" value="C:plasma membrane"/>
    <property type="evidence" value="ECO:0007669"/>
    <property type="project" value="UniProtKB-SubCell"/>
</dbReference>
<dbReference type="Gene3D" id="1.10.287.130">
    <property type="match status" value="1"/>
</dbReference>
<evidence type="ECO:0000259" key="15">
    <source>
        <dbReference type="PROSITE" id="PS50885"/>
    </source>
</evidence>
<protein>
    <recommendedName>
        <fullName evidence="3">histidine kinase</fullName>
        <ecNumber evidence="3">2.7.13.3</ecNumber>
    </recommendedName>
</protein>
<dbReference type="Pfam" id="PF00672">
    <property type="entry name" value="HAMP"/>
    <property type="match status" value="1"/>
</dbReference>
<dbReference type="EMBL" id="DVFZ01000028">
    <property type="protein sequence ID" value="HIQ81981.1"/>
    <property type="molecule type" value="Genomic_DNA"/>
</dbReference>
<evidence type="ECO:0000256" key="9">
    <source>
        <dbReference type="ARBA" id="ARBA00022777"/>
    </source>
</evidence>
<dbReference type="SUPFAM" id="SSF47384">
    <property type="entry name" value="Homodimeric domain of signal transducing histidine kinase"/>
    <property type="match status" value="1"/>
</dbReference>
<keyword evidence="5" id="KW-0597">Phosphoprotein</keyword>
<dbReference type="InterPro" id="IPR050398">
    <property type="entry name" value="HssS/ArlS-like"/>
</dbReference>
<dbReference type="InterPro" id="IPR003661">
    <property type="entry name" value="HisK_dim/P_dom"/>
</dbReference>
<dbReference type="Proteomes" id="UP000824260">
    <property type="component" value="Unassembled WGS sequence"/>
</dbReference>
<gene>
    <name evidence="16" type="ORF">IAA52_02635</name>
</gene>
<dbReference type="CDD" id="cd06225">
    <property type="entry name" value="HAMP"/>
    <property type="match status" value="1"/>
</dbReference>
<dbReference type="Pfam" id="PF00512">
    <property type="entry name" value="HisKA"/>
    <property type="match status" value="1"/>
</dbReference>